<dbReference type="AlphaFoldDB" id="A0A8D9E8T6"/>
<protein>
    <submittedName>
        <fullName evidence="2">Uncharacterized protein</fullName>
    </submittedName>
</protein>
<dbReference type="EMBL" id="HBUF01474260">
    <property type="protein sequence ID" value="CAG6744746.1"/>
    <property type="molecule type" value="Transcribed_RNA"/>
</dbReference>
<name>A0A8D9E8T6_9HEMI</name>
<organism evidence="2">
    <name type="scientific">Cacopsylla melanoneura</name>
    <dbReference type="NCBI Taxonomy" id="428564"/>
    <lineage>
        <taxon>Eukaryota</taxon>
        <taxon>Metazoa</taxon>
        <taxon>Ecdysozoa</taxon>
        <taxon>Arthropoda</taxon>
        <taxon>Hexapoda</taxon>
        <taxon>Insecta</taxon>
        <taxon>Pterygota</taxon>
        <taxon>Neoptera</taxon>
        <taxon>Paraneoptera</taxon>
        <taxon>Hemiptera</taxon>
        <taxon>Sternorrhyncha</taxon>
        <taxon>Psylloidea</taxon>
        <taxon>Psyllidae</taxon>
        <taxon>Psyllinae</taxon>
        <taxon>Cacopsylla</taxon>
    </lineage>
</organism>
<sequence>MTSIVDNESAKWKRMTPEEKDQYVSRLLDELSEEDDDQVADSDEENEVTIQAEDIIYASDEEHEAVFEVQSESESDSEYEDELSANTGQEYYVSKDGNKVE</sequence>
<accession>A0A8D9E8T6</accession>
<dbReference type="EMBL" id="HBUF01474261">
    <property type="protein sequence ID" value="CAG6744749.1"/>
    <property type="molecule type" value="Transcribed_RNA"/>
</dbReference>
<reference evidence="2" key="1">
    <citation type="submission" date="2021-05" db="EMBL/GenBank/DDBJ databases">
        <authorList>
            <person name="Alioto T."/>
            <person name="Alioto T."/>
            <person name="Gomez Garrido J."/>
        </authorList>
    </citation>
    <scope>NUCLEOTIDE SEQUENCE</scope>
</reference>
<dbReference type="EMBL" id="HBUF01150957">
    <property type="protein sequence ID" value="CAG6648239.1"/>
    <property type="molecule type" value="Transcribed_RNA"/>
</dbReference>
<evidence type="ECO:0000313" key="2">
    <source>
        <dbReference type="EMBL" id="CAG6744746.1"/>
    </source>
</evidence>
<feature type="region of interest" description="Disordered" evidence="1">
    <location>
        <begin position="65"/>
        <end position="101"/>
    </location>
</feature>
<evidence type="ECO:0000256" key="1">
    <source>
        <dbReference type="SAM" id="MobiDB-lite"/>
    </source>
</evidence>
<proteinExistence type="predicted"/>
<feature type="compositionally biased region" description="Acidic residues" evidence="1">
    <location>
        <begin position="71"/>
        <end position="83"/>
    </location>
</feature>